<dbReference type="AlphaFoldDB" id="A0A9P9JCM9"/>
<sequence length="218" mass="23978">MKDTIHSLASFVSHTLNQHVLAGSKLAPEAPSKPGSSRAQRSLTWLACALRALPAPGWIRMGPIPRRLRNYAVLGSTEDALGEYRASSAFKRTLFPPKLSPSWQQESSTDTGSSAWGSRRVAGDVHLCLIKGHPNDGSRCIHLVTSTSSPFPLPSPKRRYVPLSVDPVANHVRAFNVHLAVLDSEERPRSYDSIGLFQARLGWLVRPQRPRHLATNLP</sequence>
<name>A0A9P9JCM9_9HYPO</name>
<evidence type="ECO:0000313" key="1">
    <source>
        <dbReference type="EMBL" id="KAH7155715.1"/>
    </source>
</evidence>
<proteinExistence type="predicted"/>
<organism evidence="1 2">
    <name type="scientific">Dactylonectria estremocensis</name>
    <dbReference type="NCBI Taxonomy" id="1079267"/>
    <lineage>
        <taxon>Eukaryota</taxon>
        <taxon>Fungi</taxon>
        <taxon>Dikarya</taxon>
        <taxon>Ascomycota</taxon>
        <taxon>Pezizomycotina</taxon>
        <taxon>Sordariomycetes</taxon>
        <taxon>Hypocreomycetidae</taxon>
        <taxon>Hypocreales</taxon>
        <taxon>Nectriaceae</taxon>
        <taxon>Dactylonectria</taxon>
    </lineage>
</organism>
<protein>
    <submittedName>
        <fullName evidence="1">Uncharacterized protein</fullName>
    </submittedName>
</protein>
<dbReference type="EMBL" id="JAGMUU010000004">
    <property type="protein sequence ID" value="KAH7155715.1"/>
    <property type="molecule type" value="Genomic_DNA"/>
</dbReference>
<gene>
    <name evidence="1" type="ORF">B0J13DRAFT_232877</name>
</gene>
<reference evidence="1" key="1">
    <citation type="journal article" date="2021" name="Nat. Commun.">
        <title>Genetic determinants of endophytism in the Arabidopsis root mycobiome.</title>
        <authorList>
            <person name="Mesny F."/>
            <person name="Miyauchi S."/>
            <person name="Thiergart T."/>
            <person name="Pickel B."/>
            <person name="Atanasova L."/>
            <person name="Karlsson M."/>
            <person name="Huettel B."/>
            <person name="Barry K.W."/>
            <person name="Haridas S."/>
            <person name="Chen C."/>
            <person name="Bauer D."/>
            <person name="Andreopoulos W."/>
            <person name="Pangilinan J."/>
            <person name="LaButti K."/>
            <person name="Riley R."/>
            <person name="Lipzen A."/>
            <person name="Clum A."/>
            <person name="Drula E."/>
            <person name="Henrissat B."/>
            <person name="Kohler A."/>
            <person name="Grigoriev I.V."/>
            <person name="Martin F.M."/>
            <person name="Hacquard S."/>
        </authorList>
    </citation>
    <scope>NUCLEOTIDE SEQUENCE</scope>
    <source>
        <strain evidence="1">MPI-CAGE-AT-0021</strain>
    </source>
</reference>
<comment type="caution">
    <text evidence="1">The sequence shown here is derived from an EMBL/GenBank/DDBJ whole genome shotgun (WGS) entry which is preliminary data.</text>
</comment>
<keyword evidence="2" id="KW-1185">Reference proteome</keyword>
<evidence type="ECO:0000313" key="2">
    <source>
        <dbReference type="Proteomes" id="UP000717696"/>
    </source>
</evidence>
<dbReference type="Proteomes" id="UP000717696">
    <property type="component" value="Unassembled WGS sequence"/>
</dbReference>
<accession>A0A9P9JCM9</accession>